<comment type="caution">
    <text evidence="4">The sequence shown here is derived from an EMBL/GenBank/DDBJ whole genome shotgun (WGS) entry which is preliminary data.</text>
</comment>
<dbReference type="PANTHER" id="PTHR10416">
    <property type="entry name" value="DNA POLYMERASE DELTA SUBUNIT 2"/>
    <property type="match status" value="1"/>
</dbReference>
<feature type="domain" description="DNA polymerase alpha/delta/epsilon subunit B" evidence="3">
    <location>
        <begin position="9"/>
        <end position="185"/>
    </location>
</feature>
<dbReference type="InterPro" id="IPR029052">
    <property type="entry name" value="Metallo-depent_PP-like"/>
</dbReference>
<protein>
    <submittedName>
        <fullName evidence="4">DNA polymerase II small subunit</fullName>
    </submittedName>
</protein>
<evidence type="ECO:0000256" key="2">
    <source>
        <dbReference type="ARBA" id="ARBA00022705"/>
    </source>
</evidence>
<dbReference type="EMBL" id="AUZY01001449">
    <property type="protein sequence ID" value="EQD74838.1"/>
    <property type="molecule type" value="Genomic_DNA"/>
</dbReference>
<feature type="non-terminal residue" evidence="4">
    <location>
        <position position="1"/>
    </location>
</feature>
<dbReference type="SUPFAM" id="SSF56300">
    <property type="entry name" value="Metallo-dependent phosphatases"/>
    <property type="match status" value="1"/>
</dbReference>
<evidence type="ECO:0000313" key="4">
    <source>
        <dbReference type="EMBL" id="EQD74838.1"/>
    </source>
</evidence>
<dbReference type="Gene3D" id="3.60.21.50">
    <property type="match status" value="1"/>
</dbReference>
<dbReference type="GO" id="GO:0042575">
    <property type="term" value="C:DNA polymerase complex"/>
    <property type="evidence" value="ECO:0007669"/>
    <property type="project" value="TreeGrafter"/>
</dbReference>
<gene>
    <name evidence="4" type="ORF">B1B_02443</name>
</gene>
<evidence type="ECO:0000259" key="3">
    <source>
        <dbReference type="Pfam" id="PF04042"/>
    </source>
</evidence>
<dbReference type="InterPro" id="IPR024826">
    <property type="entry name" value="DNA_pol_delta/II_ssu"/>
</dbReference>
<dbReference type="AlphaFoldDB" id="T1C1T5"/>
<organism evidence="4">
    <name type="scientific">mine drainage metagenome</name>
    <dbReference type="NCBI Taxonomy" id="410659"/>
    <lineage>
        <taxon>unclassified sequences</taxon>
        <taxon>metagenomes</taxon>
        <taxon>ecological metagenomes</taxon>
    </lineage>
</organism>
<comment type="similarity">
    <text evidence="1">Belongs to the DNA polymerase delta/II small subunit family.</text>
</comment>
<dbReference type="GO" id="GO:0003677">
    <property type="term" value="F:DNA binding"/>
    <property type="evidence" value="ECO:0007669"/>
    <property type="project" value="InterPro"/>
</dbReference>
<evidence type="ECO:0000256" key="1">
    <source>
        <dbReference type="ARBA" id="ARBA00006035"/>
    </source>
</evidence>
<accession>T1C1T5</accession>
<proteinExistence type="inferred from homology"/>
<dbReference type="Pfam" id="PF04042">
    <property type="entry name" value="DNA_pol_E_B"/>
    <property type="match status" value="1"/>
</dbReference>
<name>T1C1T5_9ZZZZ</name>
<keyword evidence="2" id="KW-0235">DNA replication</keyword>
<dbReference type="InterPro" id="IPR007185">
    <property type="entry name" value="DNA_pol_a/d/e_bsu"/>
</dbReference>
<dbReference type="PANTHER" id="PTHR10416:SF0">
    <property type="entry name" value="DNA POLYMERASE DELTA SUBUNIT 2"/>
    <property type="match status" value="1"/>
</dbReference>
<sequence>FRKPDFTNMIGWLKASDNDSSRIKYLVLSGDVVDGIGVYPGQDSDLEILDPMEQYGRLSEFVNQVPEDIKVFVMPGNHDIVRLAEPQPILPSELKSLFNQNIYFLPNPYNLVLEDKNVLLYHGMSLNDMVELIPGMNFSTIGKALEELLRRRHLAPKYGGKTPLIPSNNDYHVIETVPDVFITGHVHSHALGNYKGVRYVNSSTWQSQTEYQRMMNFSPNLQCSRCLT</sequence>
<reference evidence="4" key="2">
    <citation type="journal article" date="2014" name="ISME J.">
        <title>Microbial stratification in low pH oxic and suboxic macroscopic growths along an acid mine drainage.</title>
        <authorList>
            <person name="Mendez-Garcia C."/>
            <person name="Mesa V."/>
            <person name="Sprenger R.R."/>
            <person name="Richter M."/>
            <person name="Diez M.S."/>
            <person name="Solano J."/>
            <person name="Bargiela R."/>
            <person name="Golyshina O.V."/>
            <person name="Manteca A."/>
            <person name="Ramos J.L."/>
            <person name="Gallego J.R."/>
            <person name="Llorente I."/>
            <person name="Martins Dos Santos V.A."/>
            <person name="Jensen O.N."/>
            <person name="Pelaez A.I."/>
            <person name="Sanchez J."/>
            <person name="Ferrer M."/>
        </authorList>
    </citation>
    <scope>NUCLEOTIDE SEQUENCE</scope>
</reference>
<reference evidence="4" key="1">
    <citation type="submission" date="2013-08" db="EMBL/GenBank/DDBJ databases">
        <authorList>
            <person name="Mendez C."/>
            <person name="Richter M."/>
            <person name="Ferrer M."/>
            <person name="Sanchez J."/>
        </authorList>
    </citation>
    <scope>NUCLEOTIDE SEQUENCE</scope>
</reference>
<dbReference type="GO" id="GO:0006271">
    <property type="term" value="P:DNA strand elongation involved in DNA replication"/>
    <property type="evidence" value="ECO:0007669"/>
    <property type="project" value="TreeGrafter"/>
</dbReference>